<comment type="similarity">
    <text evidence="2">Belongs to the ATP11 family.</text>
</comment>
<evidence type="ECO:0000313" key="5">
    <source>
        <dbReference type="EMBL" id="PFH61758.1"/>
    </source>
</evidence>
<keyword evidence="6" id="KW-1185">Reference proteome</keyword>
<dbReference type="AlphaFoldDB" id="A0A2A9PK67"/>
<gene>
    <name evidence="5" type="ORF">XA68_16378</name>
</gene>
<sequence>MLQTRILALRRLSLRSVRGDLQQRRWAQVHDVRFLATTQPPRIILEKYRAKLEEKARREGYDDIDGLKSAYADKIEAQRRRDVVELPPEVSTPAPEKRTEAGAAPAAAILPLDAIVDVDKVRQLPEKELTAIWRLRHADSPQNMCAVVPASTYRTMESAARKAPQFVLPVPHAGQGAEMHFLQWTFDAASNTSTVLFTQLAEYKARGGFAQPHTTVTHHLDLAADKGLVLMRGQLVDGRGVRPEHAKWLVMGLQRFYGAWDADRGQRAAARRELLEWFANGDSRFSVEKLLDEAERMG</sequence>
<keyword evidence="3" id="KW-0809">Transit peptide</keyword>
<comment type="subcellular location">
    <subcellularLocation>
        <location evidence="1">Mitochondrion</location>
    </subcellularLocation>
</comment>
<evidence type="ECO:0000256" key="3">
    <source>
        <dbReference type="ARBA" id="ARBA00022946"/>
    </source>
</evidence>
<comment type="caution">
    <text evidence="5">The sequence shown here is derived from an EMBL/GenBank/DDBJ whole genome shotgun (WGS) entry which is preliminary data.</text>
</comment>
<reference evidence="5 6" key="2">
    <citation type="journal article" date="2017" name="Sci. Rep.">
        <title>Ant-infecting Ophiocordyceps genomes reveal a high diversity of potential behavioral manipulation genes and a possible major role for enterotoxins.</title>
        <authorList>
            <person name="de Bekker C."/>
            <person name="Ohm R.A."/>
            <person name="Evans H.C."/>
            <person name="Brachmann A."/>
            <person name="Hughes D.P."/>
        </authorList>
    </citation>
    <scope>NUCLEOTIDE SEQUENCE [LARGE SCALE GENOMIC DNA]</scope>
    <source>
        <strain evidence="5 6">SC16a</strain>
    </source>
</reference>
<dbReference type="STRING" id="268505.A0A2A9PK67"/>
<keyword evidence="4" id="KW-0496">Mitochondrion</keyword>
<organism evidence="5 6">
    <name type="scientific">Ophiocordyceps unilateralis</name>
    <name type="common">Zombie-ant fungus</name>
    <name type="synonym">Torrubia unilateralis</name>
    <dbReference type="NCBI Taxonomy" id="268505"/>
    <lineage>
        <taxon>Eukaryota</taxon>
        <taxon>Fungi</taxon>
        <taxon>Dikarya</taxon>
        <taxon>Ascomycota</taxon>
        <taxon>Pezizomycotina</taxon>
        <taxon>Sordariomycetes</taxon>
        <taxon>Hypocreomycetidae</taxon>
        <taxon>Hypocreales</taxon>
        <taxon>Ophiocordycipitaceae</taxon>
        <taxon>Ophiocordyceps</taxon>
    </lineage>
</organism>
<proteinExistence type="inferred from homology"/>
<dbReference type="EMBL" id="LAZP02000056">
    <property type="protein sequence ID" value="PFH61758.1"/>
    <property type="molecule type" value="Genomic_DNA"/>
</dbReference>
<dbReference type="InterPro" id="IPR010591">
    <property type="entry name" value="ATP11"/>
</dbReference>
<reference evidence="5 6" key="1">
    <citation type="journal article" date="2015" name="BMC Genomics">
        <title>Gene expression during zombie ant biting behavior reflects the complexity underlying fungal parasitic behavioral manipulation.</title>
        <authorList>
            <person name="de Bekker C."/>
            <person name="Ohm R.A."/>
            <person name="Loreto R.G."/>
            <person name="Sebastian A."/>
            <person name="Albert I."/>
            <person name="Merrow M."/>
            <person name="Brachmann A."/>
            <person name="Hughes D.P."/>
        </authorList>
    </citation>
    <scope>NUCLEOTIDE SEQUENCE [LARGE SCALE GENOMIC DNA]</scope>
    <source>
        <strain evidence="5 6">SC16a</strain>
    </source>
</reference>
<dbReference type="GO" id="GO:0005739">
    <property type="term" value="C:mitochondrion"/>
    <property type="evidence" value="ECO:0007669"/>
    <property type="project" value="UniProtKB-SubCell"/>
</dbReference>
<evidence type="ECO:0008006" key="7">
    <source>
        <dbReference type="Google" id="ProtNLM"/>
    </source>
</evidence>
<dbReference type="Proteomes" id="UP000037136">
    <property type="component" value="Unassembled WGS sequence"/>
</dbReference>
<dbReference type="PANTHER" id="PTHR13126">
    <property type="entry name" value="CHAPERONE ATP11"/>
    <property type="match status" value="1"/>
</dbReference>
<evidence type="ECO:0000256" key="4">
    <source>
        <dbReference type="ARBA" id="ARBA00023128"/>
    </source>
</evidence>
<evidence type="ECO:0000256" key="1">
    <source>
        <dbReference type="ARBA" id="ARBA00004173"/>
    </source>
</evidence>
<dbReference type="PANTHER" id="PTHR13126:SF0">
    <property type="entry name" value="ATP SYNTHASE MITOCHONDRIAL F1 COMPLEX ASSEMBLY FACTOR 1"/>
    <property type="match status" value="1"/>
</dbReference>
<dbReference type="GO" id="GO:0033615">
    <property type="term" value="P:mitochondrial proton-transporting ATP synthase complex assembly"/>
    <property type="evidence" value="ECO:0007669"/>
    <property type="project" value="TreeGrafter"/>
</dbReference>
<protein>
    <recommendedName>
        <fullName evidence="7">ATP11 protein</fullName>
    </recommendedName>
</protein>
<evidence type="ECO:0000256" key="2">
    <source>
        <dbReference type="ARBA" id="ARBA00009116"/>
    </source>
</evidence>
<name>A0A2A9PK67_OPHUN</name>
<accession>A0A2A9PK67</accession>
<evidence type="ECO:0000313" key="6">
    <source>
        <dbReference type="Proteomes" id="UP000037136"/>
    </source>
</evidence>
<dbReference type="OrthoDB" id="16535at2759"/>
<dbReference type="Pfam" id="PF06644">
    <property type="entry name" value="ATP11"/>
    <property type="match status" value="1"/>
</dbReference>